<dbReference type="PANTHER" id="PTHR42920">
    <property type="entry name" value="OS03G0707200 PROTEIN-RELATED"/>
    <property type="match status" value="1"/>
</dbReference>
<dbReference type="PANTHER" id="PTHR42920:SF11">
    <property type="entry name" value="INNER MEMBRANE PROTEIN YTFF"/>
    <property type="match status" value="1"/>
</dbReference>
<gene>
    <name evidence="9" type="primary">cnrT</name>
    <name evidence="9" type="ordered locus">BPSS1277</name>
</gene>
<keyword evidence="2" id="KW-1003">Cell membrane</keyword>
<reference evidence="9 10" key="1">
    <citation type="journal article" date="2004" name="Proc. Natl. Acad. Sci. U.S.A.">
        <title>Genomic plasticity of the causative agent of melioidosis, Burkholderia pseudomallei.</title>
        <authorList>
            <person name="Holden M.T.G."/>
            <person name="Titball R.W."/>
            <person name="Peacock S.J."/>
            <person name="Cerdeno-Tarraga A.M."/>
            <person name="Atkins T."/>
            <person name="Crossman L.C."/>
            <person name="Pitt T."/>
            <person name="Churcher C."/>
            <person name="Mungall K."/>
            <person name="Bentley S.D."/>
            <person name="Sebaihia M."/>
            <person name="Thomson N.R."/>
            <person name="Bason N."/>
            <person name="Beacham I.R."/>
            <person name="Brooks K."/>
            <person name="Brown K.A."/>
            <person name="Brown N.F."/>
            <person name="Challis G.L."/>
            <person name="Cherevach I."/>
            <person name="Chillingworth T."/>
            <person name="Cronin A."/>
            <person name="Crosset B."/>
            <person name="Davis P."/>
            <person name="DeShazer D."/>
            <person name="Feltwell T."/>
            <person name="Fraser A."/>
            <person name="Hance Z."/>
            <person name="Hauser H."/>
            <person name="Holroyd S."/>
            <person name="Jagels K."/>
            <person name="Keith K.E."/>
            <person name="Maddison M."/>
            <person name="Moule S."/>
            <person name="Price C."/>
            <person name="Quail M.A."/>
            <person name="Rabbinowitsch E."/>
            <person name="Rutherford K."/>
            <person name="Sanders M."/>
            <person name="Simmonds M."/>
            <person name="Songsivilai S."/>
            <person name="Stevens K."/>
            <person name="Tumapa S."/>
            <person name="Vesaratchavest M."/>
            <person name="Whitehead S."/>
            <person name="Yeats C."/>
            <person name="Barrell B.G."/>
            <person name="Oyston P.C.F."/>
            <person name="Parkhill J."/>
        </authorList>
    </citation>
    <scope>NUCLEOTIDE SEQUENCE [LARGE SCALE GENOMIC DNA]</scope>
    <source>
        <strain evidence="9 10">K96243</strain>
    </source>
</reference>
<evidence type="ECO:0000259" key="8">
    <source>
        <dbReference type="Pfam" id="PF00892"/>
    </source>
</evidence>
<feature type="transmembrane region" description="Helical" evidence="7">
    <location>
        <begin position="135"/>
        <end position="152"/>
    </location>
</feature>
<dbReference type="GO" id="GO:0005886">
    <property type="term" value="C:plasma membrane"/>
    <property type="evidence" value="ECO:0007669"/>
    <property type="project" value="UniProtKB-SubCell"/>
</dbReference>
<protein>
    <submittedName>
        <fullName evidence="9">Cobalt-nickel-resistance system transmembrane protein</fullName>
    </submittedName>
</protein>
<comment type="subcellular location">
    <subcellularLocation>
        <location evidence="1">Cell membrane</location>
        <topology evidence="1">Multi-pass membrane protein</topology>
    </subcellularLocation>
</comment>
<keyword evidence="5 7" id="KW-0472">Membrane</keyword>
<sequence>MPMSTRTNAAFTALLAAALFGATTPLAKTLLGSLTPFMVAGLFYLGSGVGLGAFMLMRRLAGGAGASPVGHARLPLAELPWLAGAVAAGGVAGPALLMLGLATTPAATSALLLNLEGAFTALIAWAVFRENVDAQIFAGMAAIVAGGVLLSWHPGAAGVPLGALLVAAACACWAIDNNLTRKVSTHDAAAIACVKGLVAGTVNLGIALALGARLPAAADSAAAMLTGFAGYGVSLVLFVVALRNLGTARTGAYFSVAPLFGVGLSLALWPEWPPLSFWAAAALMALGIWLHLRERHEHPHTHEALEHSHRHRHDTHHQHAHDFDWDGTEPHTHAHRHTPITHTHAHFPDIHHRHSH</sequence>
<feature type="transmembrane region" description="Helical" evidence="7">
    <location>
        <begin position="188"/>
        <end position="210"/>
    </location>
</feature>
<dbReference type="eggNOG" id="COG0697">
    <property type="taxonomic scope" value="Bacteria"/>
</dbReference>
<evidence type="ECO:0000256" key="5">
    <source>
        <dbReference type="ARBA" id="ARBA00023136"/>
    </source>
</evidence>
<evidence type="ECO:0000313" key="10">
    <source>
        <dbReference type="Proteomes" id="UP000000605"/>
    </source>
</evidence>
<evidence type="ECO:0000256" key="4">
    <source>
        <dbReference type="ARBA" id="ARBA00022989"/>
    </source>
</evidence>
<dbReference type="InterPro" id="IPR051258">
    <property type="entry name" value="Diverse_Substrate_Transporter"/>
</dbReference>
<evidence type="ECO:0000313" key="9">
    <source>
        <dbReference type="EMBL" id="CAH38744.1"/>
    </source>
</evidence>
<feature type="compositionally biased region" description="Basic residues" evidence="6">
    <location>
        <begin position="308"/>
        <end position="319"/>
    </location>
</feature>
<evidence type="ECO:0000256" key="2">
    <source>
        <dbReference type="ARBA" id="ARBA00022475"/>
    </source>
</evidence>
<proteinExistence type="predicted"/>
<feature type="domain" description="EamA" evidence="8">
    <location>
        <begin position="9"/>
        <end position="151"/>
    </location>
</feature>
<evidence type="ECO:0000256" key="3">
    <source>
        <dbReference type="ARBA" id="ARBA00022692"/>
    </source>
</evidence>
<feature type="region of interest" description="Disordered" evidence="6">
    <location>
        <begin position="301"/>
        <end position="336"/>
    </location>
</feature>
<accession>Q63KT7</accession>
<feature type="transmembrane region" description="Helical" evidence="7">
    <location>
        <begin position="79"/>
        <end position="101"/>
    </location>
</feature>
<feature type="transmembrane region" description="Helical" evidence="7">
    <location>
        <begin position="107"/>
        <end position="128"/>
    </location>
</feature>
<feature type="transmembrane region" description="Helical" evidence="7">
    <location>
        <begin position="222"/>
        <end position="242"/>
    </location>
</feature>
<keyword evidence="3 7" id="KW-0812">Transmembrane</keyword>
<keyword evidence="10" id="KW-1185">Reference proteome</keyword>
<evidence type="ECO:0000256" key="1">
    <source>
        <dbReference type="ARBA" id="ARBA00004651"/>
    </source>
</evidence>
<name>Q63KT7_BURPS</name>
<dbReference type="Proteomes" id="UP000000605">
    <property type="component" value="Chromosome 2"/>
</dbReference>
<feature type="transmembrane region" description="Helical" evidence="7">
    <location>
        <begin position="251"/>
        <end position="269"/>
    </location>
</feature>
<dbReference type="EMBL" id="BX571966">
    <property type="protein sequence ID" value="CAH38744.1"/>
    <property type="molecule type" value="Genomic_DNA"/>
</dbReference>
<dbReference type="SUPFAM" id="SSF103481">
    <property type="entry name" value="Multidrug resistance efflux transporter EmrE"/>
    <property type="match status" value="2"/>
</dbReference>
<feature type="transmembrane region" description="Helical" evidence="7">
    <location>
        <begin position="275"/>
        <end position="292"/>
    </location>
</feature>
<dbReference type="KEGG" id="bps:BPSS1277"/>
<dbReference type="Pfam" id="PF00892">
    <property type="entry name" value="EamA"/>
    <property type="match status" value="2"/>
</dbReference>
<feature type="transmembrane region" description="Helical" evidence="7">
    <location>
        <begin position="158"/>
        <end position="176"/>
    </location>
</feature>
<feature type="domain" description="EamA" evidence="8">
    <location>
        <begin position="161"/>
        <end position="290"/>
    </location>
</feature>
<feature type="compositionally biased region" description="Basic and acidic residues" evidence="6">
    <location>
        <begin position="320"/>
        <end position="332"/>
    </location>
</feature>
<dbReference type="AlphaFoldDB" id="Q63KT7"/>
<organism evidence="9 10">
    <name type="scientific">Burkholderia pseudomallei (strain K96243)</name>
    <dbReference type="NCBI Taxonomy" id="272560"/>
    <lineage>
        <taxon>Bacteria</taxon>
        <taxon>Pseudomonadati</taxon>
        <taxon>Pseudomonadota</taxon>
        <taxon>Betaproteobacteria</taxon>
        <taxon>Burkholderiales</taxon>
        <taxon>Burkholderiaceae</taxon>
        <taxon>Burkholderia</taxon>
        <taxon>pseudomallei group</taxon>
    </lineage>
</organism>
<evidence type="ECO:0000256" key="6">
    <source>
        <dbReference type="SAM" id="MobiDB-lite"/>
    </source>
</evidence>
<evidence type="ECO:0000256" key="7">
    <source>
        <dbReference type="SAM" id="Phobius"/>
    </source>
</evidence>
<dbReference type="InterPro" id="IPR037185">
    <property type="entry name" value="EmrE-like"/>
</dbReference>
<dbReference type="InterPro" id="IPR000620">
    <property type="entry name" value="EamA_dom"/>
</dbReference>
<dbReference type="PATRIC" id="fig|272560.6.peg.5473"/>
<keyword evidence="4 7" id="KW-1133">Transmembrane helix</keyword>
<feature type="transmembrane region" description="Helical" evidence="7">
    <location>
        <begin position="37"/>
        <end position="58"/>
    </location>
</feature>